<sequence length="66" mass="8011">MHHLHSTIFLKKIRDLLIRSAIYEDLFNKYIFFIDTISVAYCTFYLDGCNNKFFVSIFKKYENFIT</sequence>
<keyword evidence="2" id="KW-1185">Reference proteome</keyword>
<evidence type="ECO:0000313" key="2">
    <source>
        <dbReference type="Proteomes" id="UP000887458"/>
    </source>
</evidence>
<protein>
    <submittedName>
        <fullName evidence="1">Uncharacterized protein</fullName>
    </submittedName>
</protein>
<comment type="caution">
    <text evidence="1">The sequence shown here is derived from an EMBL/GenBank/DDBJ whole genome shotgun (WGS) entry which is preliminary data.</text>
</comment>
<proteinExistence type="predicted"/>
<gene>
    <name evidence="1" type="ORF">DERP_000034</name>
</gene>
<organism evidence="1 2">
    <name type="scientific">Dermatophagoides pteronyssinus</name>
    <name type="common">European house dust mite</name>
    <dbReference type="NCBI Taxonomy" id="6956"/>
    <lineage>
        <taxon>Eukaryota</taxon>
        <taxon>Metazoa</taxon>
        <taxon>Ecdysozoa</taxon>
        <taxon>Arthropoda</taxon>
        <taxon>Chelicerata</taxon>
        <taxon>Arachnida</taxon>
        <taxon>Acari</taxon>
        <taxon>Acariformes</taxon>
        <taxon>Sarcoptiformes</taxon>
        <taxon>Astigmata</taxon>
        <taxon>Psoroptidia</taxon>
        <taxon>Analgoidea</taxon>
        <taxon>Pyroglyphidae</taxon>
        <taxon>Dermatophagoidinae</taxon>
        <taxon>Dermatophagoides</taxon>
    </lineage>
</organism>
<dbReference type="Proteomes" id="UP000887458">
    <property type="component" value="Unassembled WGS sequence"/>
</dbReference>
<dbReference type="EMBL" id="NJHN03000095">
    <property type="protein sequence ID" value="KAH9415549.1"/>
    <property type="molecule type" value="Genomic_DNA"/>
</dbReference>
<accession>A0ABQ8IZ40</accession>
<evidence type="ECO:0000313" key="1">
    <source>
        <dbReference type="EMBL" id="KAH9415549.1"/>
    </source>
</evidence>
<name>A0ABQ8IZ40_DERPT</name>
<reference evidence="1 2" key="1">
    <citation type="journal article" date="2018" name="J. Allergy Clin. Immunol.">
        <title>High-quality assembly of Dermatophagoides pteronyssinus genome and transcriptome reveals a wide range of novel allergens.</title>
        <authorList>
            <person name="Liu X.Y."/>
            <person name="Yang K.Y."/>
            <person name="Wang M.Q."/>
            <person name="Kwok J.S."/>
            <person name="Zeng X."/>
            <person name="Yang Z."/>
            <person name="Xiao X.J."/>
            <person name="Lau C.P."/>
            <person name="Li Y."/>
            <person name="Huang Z.M."/>
            <person name="Ba J.G."/>
            <person name="Yim A.K."/>
            <person name="Ouyang C.Y."/>
            <person name="Ngai S.M."/>
            <person name="Chan T.F."/>
            <person name="Leung E.L."/>
            <person name="Liu L."/>
            <person name="Liu Z.G."/>
            <person name="Tsui S.K."/>
        </authorList>
    </citation>
    <scope>NUCLEOTIDE SEQUENCE [LARGE SCALE GENOMIC DNA]</scope>
    <source>
        <strain evidence="1">Derp</strain>
    </source>
</reference>
<reference evidence="1 2" key="2">
    <citation type="journal article" date="2022" name="Mol. Biol. Evol.">
        <title>Comparative Genomics Reveals Insights into the Divergent Evolution of Astigmatic Mites and Household Pest Adaptations.</title>
        <authorList>
            <person name="Xiong Q."/>
            <person name="Wan A.T."/>
            <person name="Liu X."/>
            <person name="Fung C.S."/>
            <person name="Xiao X."/>
            <person name="Malainual N."/>
            <person name="Hou J."/>
            <person name="Wang L."/>
            <person name="Wang M."/>
            <person name="Yang K.Y."/>
            <person name="Cui Y."/>
            <person name="Leung E.L."/>
            <person name="Nong W."/>
            <person name="Shin S.K."/>
            <person name="Au S.W."/>
            <person name="Jeong K.Y."/>
            <person name="Chew F.T."/>
            <person name="Hui J.H."/>
            <person name="Leung T.F."/>
            <person name="Tungtrongchitr A."/>
            <person name="Zhong N."/>
            <person name="Liu Z."/>
            <person name="Tsui S.K."/>
        </authorList>
    </citation>
    <scope>NUCLEOTIDE SEQUENCE [LARGE SCALE GENOMIC DNA]</scope>
    <source>
        <strain evidence="1">Derp</strain>
    </source>
</reference>